<dbReference type="SUPFAM" id="SSF56601">
    <property type="entry name" value="beta-lactamase/transpeptidase-like"/>
    <property type="match status" value="1"/>
</dbReference>
<dbReference type="InterPro" id="IPR001466">
    <property type="entry name" value="Beta-lactam-related"/>
</dbReference>
<proteinExistence type="predicted"/>
<name>A0A6A6QD50_9PEZI</name>
<keyword evidence="3" id="KW-1185">Reference proteome</keyword>
<sequence length="335" mass="36735">MSSSSTASRLSSLVQNATSDPQHVPGLVVQVVDRLGHTKYSNASGIRGLGVEEPMTTDAVFWIASCTKLISAIALMQLVEQRKADLDSADLLEEVVPELKDIQILEHGKLRPKANRITLRMLMTHVGIDWPLGMASTSFVPSQETRSKMAIFHQRGKDLAARAHFYGPARAEMEDAFQSAGAGLLSTAADYTRVLSMILNNGVSPHTQQRVLLRETIDQMFQNQIPDYMAKHVEFANEVSRPDLMVPPASKTVPVEGYFGWGLNFQLQANPKATNAASCEKDGFPRGAAAGLSNCFWALDREKGVAAVCMTQILPFGDPYVLSLWEAVQEVIFED</sequence>
<dbReference type="Gene3D" id="3.40.710.10">
    <property type="entry name" value="DD-peptidase/beta-lactamase superfamily"/>
    <property type="match status" value="2"/>
</dbReference>
<dbReference type="Pfam" id="PF00144">
    <property type="entry name" value="Beta-lactamase"/>
    <property type="match status" value="1"/>
</dbReference>
<dbReference type="PANTHER" id="PTHR43283">
    <property type="entry name" value="BETA-LACTAMASE-RELATED"/>
    <property type="match status" value="1"/>
</dbReference>
<evidence type="ECO:0000259" key="1">
    <source>
        <dbReference type="Pfam" id="PF00144"/>
    </source>
</evidence>
<accession>A0A6A6QD50</accession>
<protein>
    <submittedName>
        <fullName evidence="2">Beta-lactamase family protein</fullName>
    </submittedName>
</protein>
<dbReference type="Proteomes" id="UP000799750">
    <property type="component" value="Unassembled WGS sequence"/>
</dbReference>
<gene>
    <name evidence="2" type="ORF">BU16DRAFT_552828</name>
</gene>
<organism evidence="2 3">
    <name type="scientific">Lophium mytilinum</name>
    <dbReference type="NCBI Taxonomy" id="390894"/>
    <lineage>
        <taxon>Eukaryota</taxon>
        <taxon>Fungi</taxon>
        <taxon>Dikarya</taxon>
        <taxon>Ascomycota</taxon>
        <taxon>Pezizomycotina</taxon>
        <taxon>Dothideomycetes</taxon>
        <taxon>Pleosporomycetidae</taxon>
        <taxon>Mytilinidiales</taxon>
        <taxon>Mytilinidiaceae</taxon>
        <taxon>Lophium</taxon>
    </lineage>
</organism>
<dbReference type="OrthoDB" id="428260at2759"/>
<feature type="domain" description="Beta-lactamase-related" evidence="1">
    <location>
        <begin position="22"/>
        <end position="125"/>
    </location>
</feature>
<evidence type="ECO:0000313" key="3">
    <source>
        <dbReference type="Proteomes" id="UP000799750"/>
    </source>
</evidence>
<dbReference type="InterPro" id="IPR012338">
    <property type="entry name" value="Beta-lactam/transpept-like"/>
</dbReference>
<reference evidence="2" key="1">
    <citation type="journal article" date="2020" name="Stud. Mycol.">
        <title>101 Dothideomycetes genomes: a test case for predicting lifestyles and emergence of pathogens.</title>
        <authorList>
            <person name="Haridas S."/>
            <person name="Albert R."/>
            <person name="Binder M."/>
            <person name="Bloem J."/>
            <person name="Labutti K."/>
            <person name="Salamov A."/>
            <person name="Andreopoulos B."/>
            <person name="Baker S."/>
            <person name="Barry K."/>
            <person name="Bills G."/>
            <person name="Bluhm B."/>
            <person name="Cannon C."/>
            <person name="Castanera R."/>
            <person name="Culley D."/>
            <person name="Daum C."/>
            <person name="Ezra D."/>
            <person name="Gonzalez J."/>
            <person name="Henrissat B."/>
            <person name="Kuo A."/>
            <person name="Liang C."/>
            <person name="Lipzen A."/>
            <person name="Lutzoni F."/>
            <person name="Magnuson J."/>
            <person name="Mondo S."/>
            <person name="Nolan M."/>
            <person name="Ohm R."/>
            <person name="Pangilinan J."/>
            <person name="Park H.-J."/>
            <person name="Ramirez L."/>
            <person name="Alfaro M."/>
            <person name="Sun H."/>
            <person name="Tritt A."/>
            <person name="Yoshinaga Y."/>
            <person name="Zwiers L.-H."/>
            <person name="Turgeon B."/>
            <person name="Goodwin S."/>
            <person name="Spatafora J."/>
            <person name="Crous P."/>
            <person name="Grigoriev I."/>
        </authorList>
    </citation>
    <scope>NUCLEOTIDE SEQUENCE</scope>
    <source>
        <strain evidence="2">CBS 269.34</strain>
    </source>
</reference>
<dbReference type="InterPro" id="IPR050789">
    <property type="entry name" value="Diverse_Enzym_Activities"/>
</dbReference>
<dbReference type="AlphaFoldDB" id="A0A6A6QD50"/>
<dbReference type="EMBL" id="MU004197">
    <property type="protein sequence ID" value="KAF2490325.1"/>
    <property type="molecule type" value="Genomic_DNA"/>
</dbReference>
<dbReference type="PANTHER" id="PTHR43283:SF3">
    <property type="entry name" value="BETA-LACTAMASE FAMILY PROTEIN (AFU_ORTHOLOGUE AFUA_5G07500)"/>
    <property type="match status" value="1"/>
</dbReference>
<evidence type="ECO:0000313" key="2">
    <source>
        <dbReference type="EMBL" id="KAF2490325.1"/>
    </source>
</evidence>